<accession>A0A844Y106</accession>
<proteinExistence type="predicted"/>
<name>A0A844Y106_9SPHN</name>
<feature type="region of interest" description="Disordered" evidence="1">
    <location>
        <begin position="21"/>
        <end position="53"/>
    </location>
</feature>
<organism evidence="3 4">
    <name type="scientific">Qipengyuania gaetbuli</name>
    <dbReference type="NCBI Taxonomy" id="266952"/>
    <lineage>
        <taxon>Bacteria</taxon>
        <taxon>Pseudomonadati</taxon>
        <taxon>Pseudomonadota</taxon>
        <taxon>Alphaproteobacteria</taxon>
        <taxon>Sphingomonadales</taxon>
        <taxon>Erythrobacteraceae</taxon>
        <taxon>Qipengyuania</taxon>
    </lineage>
</organism>
<comment type="caution">
    <text evidence="3">The sequence shown here is derived from an EMBL/GenBank/DDBJ whole genome shotgun (WGS) entry which is preliminary data.</text>
</comment>
<evidence type="ECO:0000256" key="1">
    <source>
        <dbReference type="SAM" id="MobiDB-lite"/>
    </source>
</evidence>
<dbReference type="RefSeq" id="WP_160608226.1">
    <property type="nucleotide sequence ID" value="NZ_WTYF01000004.1"/>
</dbReference>
<feature type="compositionally biased region" description="Low complexity" evidence="1">
    <location>
        <begin position="27"/>
        <end position="41"/>
    </location>
</feature>
<evidence type="ECO:0000313" key="4">
    <source>
        <dbReference type="Proteomes" id="UP000444185"/>
    </source>
</evidence>
<dbReference type="OrthoDB" id="7450772at2"/>
<keyword evidence="4" id="KW-1185">Reference proteome</keyword>
<reference evidence="3 4" key="1">
    <citation type="submission" date="2019-12" db="EMBL/GenBank/DDBJ databases">
        <title>Genomic-based taxomic classification of the family Erythrobacteraceae.</title>
        <authorList>
            <person name="Xu L."/>
        </authorList>
    </citation>
    <scope>NUCLEOTIDE SEQUENCE [LARGE SCALE GENOMIC DNA]</scope>
    <source>
        <strain evidence="3 4">DSM 16225</strain>
    </source>
</reference>
<feature type="chain" id="PRO_5032854583" description="DUF995 domain-containing protein" evidence="2">
    <location>
        <begin position="21"/>
        <end position="134"/>
    </location>
</feature>
<feature type="region of interest" description="Disordered" evidence="1">
    <location>
        <begin position="105"/>
        <end position="134"/>
    </location>
</feature>
<dbReference type="EMBL" id="WTYF01000004">
    <property type="protein sequence ID" value="MXO51496.1"/>
    <property type="molecule type" value="Genomic_DNA"/>
</dbReference>
<gene>
    <name evidence="3" type="ORF">GRI42_09295</name>
</gene>
<dbReference type="PROSITE" id="PS51257">
    <property type="entry name" value="PROKAR_LIPOPROTEIN"/>
    <property type="match status" value="1"/>
</dbReference>
<evidence type="ECO:0000256" key="2">
    <source>
        <dbReference type="SAM" id="SignalP"/>
    </source>
</evidence>
<protein>
    <recommendedName>
        <fullName evidence="5">DUF995 domain-containing protein</fullName>
    </recommendedName>
</protein>
<evidence type="ECO:0008006" key="5">
    <source>
        <dbReference type="Google" id="ProtNLM"/>
    </source>
</evidence>
<evidence type="ECO:0000313" key="3">
    <source>
        <dbReference type="EMBL" id="MXO51496.1"/>
    </source>
</evidence>
<dbReference type="Proteomes" id="UP000444185">
    <property type="component" value="Unassembled WGS sequence"/>
</dbReference>
<dbReference type="AlphaFoldDB" id="A0A844Y106"/>
<feature type="compositionally biased region" description="Polar residues" evidence="1">
    <location>
        <begin position="113"/>
        <end position="124"/>
    </location>
</feature>
<keyword evidence="2" id="KW-0732">Signal</keyword>
<feature type="signal peptide" evidence="2">
    <location>
        <begin position="1"/>
        <end position="20"/>
    </location>
</feature>
<sequence length="134" mass="13559">MRYLAIAILPLTLVACTAEPAEEPAAEETPAAAEAPEMTTANGTGPGTYDVTWEDGTASVMETSADGTYVATAADGSQISGTWAVVDGKSCFTPTGEDGLCWTEGEQGADGSFTATSDEGTSVTVKPRAAEAAE</sequence>